<feature type="domain" description="T6SS Phospholipase effector Tle1-like catalytic" evidence="2">
    <location>
        <begin position="189"/>
        <end position="290"/>
    </location>
</feature>
<sequence length="550" mass="61735">MIPASHTPSSAPPPRDLSPNKQDPTNTVEGSHVDVEIDYFTINVFFDGTWNNMFNNNLYRLESKDYDTKVKVDGGTSYHREATGVEWLYKGYKKPEGDDKNIAVYVEGTGTFNGEKDSNLSAATGYGPTMGQRAKLERAFLLINEELKKKKLTSAKFDVVKLNVYGFSRGAACARWFSNVARSEPERIKFDDPLTKTKIQLGFLGIFDTVSSVGVSHGNDTKSYEQKVETDNAVKDKNDQPIAFKVVHLTARNEARTYFSLYNIQSAVSKGYGLELSLPGCHTDIGGGLGVLEKKLGDNVVVVGRNEELTYVSAHRTADEYGRYATTDAKFGYNSEGKTDKAGWWIFDNAITRLLSQLGAKNNVDVRKMAERMVDFGYFKSFTELTSDSPEVEKNDSGRGTKKEALYLITQDSGKHRYQALKGYRFQLETGYPRVPCNIMLDFAKKYHADFFEKFPNNPESRISAPLTGIYDELKKKAFDLDDQCVAQKKGLIAELKIDEREKSRWLYNNYLHWSGDGGMMDVQLDPNGVEWRTIYEAKANTGASDVTVA</sequence>
<evidence type="ECO:0000313" key="3">
    <source>
        <dbReference type="EMBL" id="TDR30679.1"/>
    </source>
</evidence>
<name>A0A4V3DJL6_9BURK</name>
<evidence type="ECO:0000313" key="4">
    <source>
        <dbReference type="Proteomes" id="UP000294480"/>
    </source>
</evidence>
<proteinExistence type="predicted"/>
<dbReference type="PANTHER" id="PTHR33840:SF1">
    <property type="entry name" value="TLE1 PHOSPHOLIPASE DOMAIN-CONTAINING PROTEIN"/>
    <property type="match status" value="1"/>
</dbReference>
<dbReference type="Proteomes" id="UP000294480">
    <property type="component" value="Unassembled WGS sequence"/>
</dbReference>
<keyword evidence="3" id="KW-0378">Hydrolase</keyword>
<reference evidence="3 4" key="1">
    <citation type="submission" date="2019-03" db="EMBL/GenBank/DDBJ databases">
        <title>Genomic Encyclopedia of Type Strains, Phase IV (KMG-IV): sequencing the most valuable type-strain genomes for metagenomic binning, comparative biology and taxonomic classification.</title>
        <authorList>
            <person name="Goeker M."/>
        </authorList>
    </citation>
    <scope>NUCLEOTIDE SEQUENCE [LARGE SCALE GENOMIC DNA]</scope>
    <source>
        <strain evidence="3 4">DSM 102852</strain>
    </source>
</reference>
<dbReference type="EMBL" id="SNZE01000018">
    <property type="protein sequence ID" value="TDR30679.1"/>
    <property type="molecule type" value="Genomic_DNA"/>
</dbReference>
<dbReference type="InterPro" id="IPR018712">
    <property type="entry name" value="Tle1-like_cat"/>
</dbReference>
<dbReference type="PANTHER" id="PTHR33840">
    <property type="match status" value="1"/>
</dbReference>
<protein>
    <submittedName>
        <fullName evidence="3">Putative alpha/beta hydrolase family protein DUF2235</fullName>
    </submittedName>
</protein>
<evidence type="ECO:0000256" key="1">
    <source>
        <dbReference type="SAM" id="MobiDB-lite"/>
    </source>
</evidence>
<gene>
    <name evidence="3" type="ORF">DFR44_11826</name>
</gene>
<keyword evidence="4" id="KW-1185">Reference proteome</keyword>
<dbReference type="OrthoDB" id="4378831at2"/>
<dbReference type="AlphaFoldDB" id="A0A4V3DJL6"/>
<accession>A0A4V3DJL6</accession>
<comment type="caution">
    <text evidence="3">The sequence shown here is derived from an EMBL/GenBank/DDBJ whole genome shotgun (WGS) entry which is preliminary data.</text>
</comment>
<dbReference type="Pfam" id="PF09994">
    <property type="entry name" value="T6SS_Tle1-like_cat"/>
    <property type="match status" value="1"/>
</dbReference>
<dbReference type="RefSeq" id="WP_133620949.1">
    <property type="nucleotide sequence ID" value="NZ_SNZE01000018.1"/>
</dbReference>
<dbReference type="GO" id="GO:0016787">
    <property type="term" value="F:hydrolase activity"/>
    <property type="evidence" value="ECO:0007669"/>
    <property type="project" value="UniProtKB-KW"/>
</dbReference>
<evidence type="ECO:0000259" key="2">
    <source>
        <dbReference type="Pfam" id="PF09994"/>
    </source>
</evidence>
<organism evidence="3 4">
    <name type="scientific">Hydromonas duriensis</name>
    <dbReference type="NCBI Taxonomy" id="1527608"/>
    <lineage>
        <taxon>Bacteria</taxon>
        <taxon>Pseudomonadati</taxon>
        <taxon>Pseudomonadota</taxon>
        <taxon>Betaproteobacteria</taxon>
        <taxon>Burkholderiales</taxon>
        <taxon>Burkholderiaceae</taxon>
        <taxon>Hydromonas</taxon>
    </lineage>
</organism>
<feature type="compositionally biased region" description="Polar residues" evidence="1">
    <location>
        <begin position="19"/>
        <end position="29"/>
    </location>
</feature>
<feature type="region of interest" description="Disordered" evidence="1">
    <location>
        <begin position="1"/>
        <end position="30"/>
    </location>
</feature>